<evidence type="ECO:0000313" key="1">
    <source>
        <dbReference type="EMBL" id="PWN53462.1"/>
    </source>
</evidence>
<keyword evidence="2" id="KW-1185">Reference proteome</keyword>
<gene>
    <name evidence="1" type="ORF">IE53DRAFT_372997</name>
</gene>
<protein>
    <submittedName>
        <fullName evidence="1">Uncharacterized protein</fullName>
    </submittedName>
</protein>
<dbReference type="Proteomes" id="UP000245626">
    <property type="component" value="Unassembled WGS sequence"/>
</dbReference>
<evidence type="ECO:0000313" key="2">
    <source>
        <dbReference type="Proteomes" id="UP000245626"/>
    </source>
</evidence>
<name>A0ACD0P5Y1_9BASI</name>
<reference evidence="1 2" key="1">
    <citation type="journal article" date="2018" name="Mol. Biol. Evol.">
        <title>Broad Genomic Sampling Reveals a Smut Pathogenic Ancestry of the Fungal Clade Ustilaginomycotina.</title>
        <authorList>
            <person name="Kijpornyongpan T."/>
            <person name="Mondo S.J."/>
            <person name="Barry K."/>
            <person name="Sandor L."/>
            <person name="Lee J."/>
            <person name="Lipzen A."/>
            <person name="Pangilinan J."/>
            <person name="LaButti K."/>
            <person name="Hainaut M."/>
            <person name="Henrissat B."/>
            <person name="Grigoriev I.V."/>
            <person name="Spatafora J.W."/>
            <person name="Aime M.C."/>
        </authorList>
    </citation>
    <scope>NUCLEOTIDE SEQUENCE [LARGE SCALE GENOMIC DNA]</scope>
    <source>
        <strain evidence="1 2">SA 807</strain>
    </source>
</reference>
<proteinExistence type="predicted"/>
<accession>A0ACD0P5Y1</accession>
<organism evidence="1 2">
    <name type="scientific">Violaceomyces palustris</name>
    <dbReference type="NCBI Taxonomy" id="1673888"/>
    <lineage>
        <taxon>Eukaryota</taxon>
        <taxon>Fungi</taxon>
        <taxon>Dikarya</taxon>
        <taxon>Basidiomycota</taxon>
        <taxon>Ustilaginomycotina</taxon>
        <taxon>Ustilaginomycetes</taxon>
        <taxon>Violaceomycetales</taxon>
        <taxon>Violaceomycetaceae</taxon>
        <taxon>Violaceomyces</taxon>
    </lineage>
</organism>
<dbReference type="EMBL" id="KZ819724">
    <property type="protein sequence ID" value="PWN53462.1"/>
    <property type="molecule type" value="Genomic_DNA"/>
</dbReference>
<sequence length="225" mass="24705">MAPKLDKRSVVKHKTNSKPFSSSSSSSSSADAQGKRKRAGGFKVGPSNLPDGAYLGKAKKIKADLIAKAKVKKAYFKELERQGKGKAKEHDPPSSSSDPFFLPFDPNDQGRFAPEVGSSAAAGGRGGGGRGSYMRKPRVHTKHKPLPHPKLRSVDGGDRQKDGDEKRKEKVIDTRTKEEKLAERKRRNDLWNKKSGSVEGRRRGQPDLSARMEVMLEKIKGQQSS</sequence>